<dbReference type="AlphaFoldDB" id="A0A3B1CVY9"/>
<protein>
    <recommendedName>
        <fullName evidence="2">Porin domain-containing protein</fullName>
    </recommendedName>
</protein>
<evidence type="ECO:0008006" key="2">
    <source>
        <dbReference type="Google" id="ProtNLM"/>
    </source>
</evidence>
<proteinExistence type="predicted"/>
<accession>A0A3B1CVY9</accession>
<sequence length="333" mass="36587">MRYYIRLLLIAGFLSALVFPSSEAYAISDKPWLMALYSNLGRFDASKANSDGAQSIGYFQLVYDKSKWGAGITSSYNSVSYQAGRATDSYDLSGFTDTALTTFYNKRIKKANLRFGLDLGLPTGKNAVTIQNLSRVIVDDVREDLLLLNTYGAGFNVAPNFAATYNAGSVTWGLGGRYLFAGEYDPTTNFADDNFDPGDSLSVVASALATIGDSDSLFLTLIYTTYGKDRQGGRDVFKNGDIYTLEARYVKRFVEGLTSTLAFVFKKQGKNERLKEGAALKSETGNSNANVMEFLFENIYRHSRRFSVTAVTGYKTVGSNDYGEGDTFQDAGR</sequence>
<organism evidence="1">
    <name type="scientific">hydrothermal vent metagenome</name>
    <dbReference type="NCBI Taxonomy" id="652676"/>
    <lineage>
        <taxon>unclassified sequences</taxon>
        <taxon>metagenomes</taxon>
        <taxon>ecological metagenomes</taxon>
    </lineage>
</organism>
<gene>
    <name evidence="1" type="ORF">MNBD_NITROSPINAE04-268</name>
</gene>
<feature type="non-terminal residue" evidence="1">
    <location>
        <position position="333"/>
    </location>
</feature>
<name>A0A3B1CVY9_9ZZZZ</name>
<reference evidence="1" key="1">
    <citation type="submission" date="2018-06" db="EMBL/GenBank/DDBJ databases">
        <authorList>
            <person name="Zhirakovskaya E."/>
        </authorList>
    </citation>
    <scope>NUCLEOTIDE SEQUENCE</scope>
</reference>
<dbReference type="EMBL" id="UOGA01000245">
    <property type="protein sequence ID" value="VAX23375.1"/>
    <property type="molecule type" value="Genomic_DNA"/>
</dbReference>
<evidence type="ECO:0000313" key="1">
    <source>
        <dbReference type="EMBL" id="VAX23375.1"/>
    </source>
</evidence>